<keyword evidence="3" id="KW-0732">Signal</keyword>
<evidence type="ECO:0000313" key="4">
    <source>
        <dbReference type="EMBL" id="GGG53368.1"/>
    </source>
</evidence>
<reference evidence="7" key="3">
    <citation type="journal article" date="2019" name="Int. J. Syst. Evol. Microbiol.">
        <title>The Global Catalogue of Microorganisms (GCM) 10K type strain sequencing project: providing services to taxonomists for standard genome sequencing and annotation.</title>
        <authorList>
            <consortium name="The Broad Institute Genomics Platform"/>
            <consortium name="The Broad Institute Genome Sequencing Center for Infectious Disease"/>
            <person name="Wu L."/>
            <person name="Ma J."/>
        </authorList>
    </citation>
    <scope>NUCLEOTIDE SEQUENCE [LARGE SCALE GENOMIC DNA]</scope>
    <source>
        <strain evidence="7">CCM 8490</strain>
    </source>
</reference>
<dbReference type="EMBL" id="BMCW01000002">
    <property type="protein sequence ID" value="GGG53368.1"/>
    <property type="molecule type" value="Genomic_DNA"/>
</dbReference>
<accession>A0A420DBN7</accession>
<dbReference type="Proteomes" id="UP000285906">
    <property type="component" value="Unassembled WGS sequence"/>
</dbReference>
<keyword evidence="2" id="KW-0472">Membrane</keyword>
<evidence type="ECO:0000256" key="2">
    <source>
        <dbReference type="SAM" id="Phobius"/>
    </source>
</evidence>
<dbReference type="Proteomes" id="UP000658202">
    <property type="component" value="Unassembled WGS sequence"/>
</dbReference>
<evidence type="ECO:0000313" key="5">
    <source>
        <dbReference type="EMBL" id="RKE88998.1"/>
    </source>
</evidence>
<evidence type="ECO:0000256" key="1">
    <source>
        <dbReference type="SAM" id="MobiDB-lite"/>
    </source>
</evidence>
<evidence type="ECO:0000256" key="3">
    <source>
        <dbReference type="SAM" id="SignalP"/>
    </source>
</evidence>
<comment type="caution">
    <text evidence="5">The sequence shown here is derived from an EMBL/GenBank/DDBJ whole genome shotgun (WGS) entry which is preliminary data.</text>
</comment>
<keyword evidence="2" id="KW-0812">Transmembrane</keyword>
<evidence type="ECO:0000313" key="6">
    <source>
        <dbReference type="Proteomes" id="UP000285906"/>
    </source>
</evidence>
<dbReference type="RefSeq" id="WP_120212805.1">
    <property type="nucleotide sequence ID" value="NZ_BMCW01000002.1"/>
</dbReference>
<dbReference type="OrthoDB" id="1274958at2"/>
<reference evidence="4" key="1">
    <citation type="journal article" date="2014" name="Int. J. Syst. Evol. Microbiol.">
        <title>Complete genome of a new Firmicutes species belonging to the dominant human colonic microbiota ('Ruminococcus bicirculans') reveals two chromosomes and a selective capacity to utilize plant glucans.</title>
        <authorList>
            <consortium name="NISC Comparative Sequencing Program"/>
            <person name="Wegmann U."/>
            <person name="Louis P."/>
            <person name="Goesmann A."/>
            <person name="Henrissat B."/>
            <person name="Duncan S.H."/>
            <person name="Flint H.J."/>
        </authorList>
    </citation>
    <scope>NUCLEOTIDE SEQUENCE</scope>
    <source>
        <strain evidence="4">CCM 8490</strain>
    </source>
</reference>
<dbReference type="EMBL" id="RAQH01000002">
    <property type="protein sequence ID" value="RKE88998.1"/>
    <property type="molecule type" value="Genomic_DNA"/>
</dbReference>
<dbReference type="AlphaFoldDB" id="A0A420DBN7"/>
<feature type="transmembrane region" description="Helical" evidence="2">
    <location>
        <begin position="79"/>
        <end position="99"/>
    </location>
</feature>
<feature type="signal peptide" evidence="3">
    <location>
        <begin position="1"/>
        <end position="20"/>
    </location>
</feature>
<feature type="chain" id="PRO_5019252861" description="LPXTG cell wall anchor domain-containing protein" evidence="3">
    <location>
        <begin position="21"/>
        <end position="108"/>
    </location>
</feature>
<organism evidence="5 6">
    <name type="scientific">Epilithonimonas arachidiradicis</name>
    <dbReference type="NCBI Taxonomy" id="1617282"/>
    <lineage>
        <taxon>Bacteria</taxon>
        <taxon>Pseudomonadati</taxon>
        <taxon>Bacteroidota</taxon>
        <taxon>Flavobacteriia</taxon>
        <taxon>Flavobacteriales</taxon>
        <taxon>Weeksellaceae</taxon>
        <taxon>Chryseobacterium group</taxon>
        <taxon>Epilithonimonas</taxon>
    </lineage>
</organism>
<reference evidence="4" key="4">
    <citation type="submission" date="2024-05" db="EMBL/GenBank/DDBJ databases">
        <authorList>
            <person name="Sun Q."/>
            <person name="Sedlacek I."/>
        </authorList>
    </citation>
    <scope>NUCLEOTIDE SEQUENCE</scope>
    <source>
        <strain evidence="4">CCM 8490</strain>
    </source>
</reference>
<gene>
    <name evidence="5" type="ORF">BXY58_1132</name>
    <name evidence="4" type="ORF">GCM10007332_13800</name>
</gene>
<protein>
    <recommendedName>
        <fullName evidence="8">LPXTG cell wall anchor domain-containing protein</fullName>
    </recommendedName>
</protein>
<name>A0A420DBN7_9FLAO</name>
<keyword evidence="7" id="KW-1185">Reference proteome</keyword>
<keyword evidence="2" id="KW-1133">Transmembrane helix</keyword>
<proteinExistence type="predicted"/>
<evidence type="ECO:0008006" key="8">
    <source>
        <dbReference type="Google" id="ProtNLM"/>
    </source>
</evidence>
<reference evidence="5 6" key="2">
    <citation type="submission" date="2018-09" db="EMBL/GenBank/DDBJ databases">
        <title>Genomic Encyclopedia of Archaeal and Bacterial Type Strains, Phase II (KMG-II): from individual species to whole genera.</title>
        <authorList>
            <person name="Goeker M."/>
        </authorList>
    </citation>
    <scope>NUCLEOTIDE SEQUENCE [LARGE SCALE GENOMIC DNA]</scope>
    <source>
        <strain evidence="5 6">DSM 27620</strain>
    </source>
</reference>
<feature type="region of interest" description="Disordered" evidence="1">
    <location>
        <begin position="40"/>
        <end position="78"/>
    </location>
</feature>
<feature type="compositionally biased region" description="Polar residues" evidence="1">
    <location>
        <begin position="40"/>
        <end position="50"/>
    </location>
</feature>
<evidence type="ECO:0000313" key="7">
    <source>
        <dbReference type="Proteomes" id="UP000658202"/>
    </source>
</evidence>
<sequence>MKKKFLITFLCLGVLSSAQFKDNAFDNESSKLNQDKVQDLNTAEANQNATFEEEQGSPASAGPVGGEQPEGPGNPGNPVPINGLVPLLFLSGLTLIFYYQRKSKKINI</sequence>